<feature type="region of interest" description="Disordered" evidence="2">
    <location>
        <begin position="12"/>
        <end position="41"/>
    </location>
</feature>
<keyword evidence="4" id="KW-1185">Reference proteome</keyword>
<organism evidence="3 4">
    <name type="scientific">Chlorella ohadii</name>
    <dbReference type="NCBI Taxonomy" id="2649997"/>
    <lineage>
        <taxon>Eukaryota</taxon>
        <taxon>Viridiplantae</taxon>
        <taxon>Chlorophyta</taxon>
        <taxon>core chlorophytes</taxon>
        <taxon>Trebouxiophyceae</taxon>
        <taxon>Chlorellales</taxon>
        <taxon>Chlorellaceae</taxon>
        <taxon>Chlorella clade</taxon>
        <taxon>Chlorella</taxon>
    </lineage>
</organism>
<comment type="caution">
    <text evidence="3">The sequence shown here is derived from an EMBL/GenBank/DDBJ whole genome shotgun (WGS) entry which is preliminary data.</text>
</comment>
<sequence>MCSLQVLAVAQPPRPRTVGAQPSHRRAVAAQPSVQGPGGRRKVIARADPSQAPDVMGPLWSILTAAFGGALNEEYKRFQRGQVAALEEQARAETERADCEEERRRVLEGDNAALEGENAALKAELAALKAELAALKEAQSSKD</sequence>
<proteinExistence type="predicted"/>
<evidence type="ECO:0000256" key="2">
    <source>
        <dbReference type="SAM" id="MobiDB-lite"/>
    </source>
</evidence>
<evidence type="ECO:0000313" key="3">
    <source>
        <dbReference type="EMBL" id="KAI7837644.1"/>
    </source>
</evidence>
<accession>A0AAD5DNM9</accession>
<name>A0AAD5DNM9_9CHLO</name>
<dbReference type="EMBL" id="JADXDR010000147">
    <property type="protein sequence ID" value="KAI7837644.1"/>
    <property type="molecule type" value="Genomic_DNA"/>
</dbReference>
<evidence type="ECO:0000256" key="1">
    <source>
        <dbReference type="SAM" id="Coils"/>
    </source>
</evidence>
<evidence type="ECO:0000313" key="4">
    <source>
        <dbReference type="Proteomes" id="UP001205105"/>
    </source>
</evidence>
<reference evidence="3" key="1">
    <citation type="submission" date="2020-11" db="EMBL/GenBank/DDBJ databases">
        <title>Chlorella ohadii genome sequencing and assembly.</title>
        <authorList>
            <person name="Murik O."/>
            <person name="Treves H."/>
            <person name="Kedem I."/>
            <person name="Shotland Y."/>
            <person name="Kaplan A."/>
        </authorList>
    </citation>
    <scope>NUCLEOTIDE SEQUENCE</scope>
    <source>
        <strain evidence="3">1</strain>
    </source>
</reference>
<keyword evidence="1" id="KW-0175">Coiled coil</keyword>
<dbReference type="AlphaFoldDB" id="A0AAD5DNM9"/>
<dbReference type="Proteomes" id="UP001205105">
    <property type="component" value="Unassembled WGS sequence"/>
</dbReference>
<feature type="coiled-coil region" evidence="1">
    <location>
        <begin position="83"/>
        <end position="138"/>
    </location>
</feature>
<gene>
    <name evidence="3" type="ORF">COHA_008566</name>
</gene>
<protein>
    <submittedName>
        <fullName evidence="3">Uncharacterized protein</fullName>
    </submittedName>
</protein>